<organism evidence="2 4">
    <name type="scientific">Pseudomonas helleri</name>
    <dbReference type="NCBI Taxonomy" id="1608996"/>
    <lineage>
        <taxon>Bacteria</taxon>
        <taxon>Pseudomonadati</taxon>
        <taxon>Pseudomonadota</taxon>
        <taxon>Gammaproteobacteria</taxon>
        <taxon>Pseudomonadales</taxon>
        <taxon>Pseudomonadaceae</taxon>
        <taxon>Pseudomonas</taxon>
    </lineage>
</organism>
<protein>
    <submittedName>
        <fullName evidence="2">Uncharacterized protein</fullName>
    </submittedName>
</protein>
<feature type="compositionally biased region" description="Polar residues" evidence="1">
    <location>
        <begin position="1"/>
        <end position="12"/>
    </location>
</feature>
<dbReference type="EMBL" id="WIWI01000040">
    <property type="protein sequence ID" value="MQT90586.1"/>
    <property type="molecule type" value="Genomic_DNA"/>
</dbReference>
<evidence type="ECO:0000313" key="3">
    <source>
        <dbReference type="EMBL" id="MQT90586.1"/>
    </source>
</evidence>
<comment type="caution">
    <text evidence="2">The sequence shown here is derived from an EMBL/GenBank/DDBJ whole genome shotgun (WGS) entry which is preliminary data.</text>
</comment>
<reference evidence="4 5" key="1">
    <citation type="submission" date="2019-10" db="EMBL/GenBank/DDBJ databases">
        <title>Evaluation of single-gene subtyping targets for Pseudomonas.</title>
        <authorList>
            <person name="Reichler S.J."/>
            <person name="Orsi R.H."/>
            <person name="Wiedmann M."/>
            <person name="Martin N.H."/>
            <person name="Murphy S.I."/>
        </authorList>
    </citation>
    <scope>NUCLEOTIDE SEQUENCE [LARGE SCALE GENOMIC DNA]</scope>
    <source>
        <strain evidence="3 5">FSL R10-3254</strain>
        <strain evidence="2 4">FSL R10-3257</strain>
    </source>
</reference>
<dbReference type="Proteomes" id="UP000441404">
    <property type="component" value="Unassembled WGS sequence"/>
</dbReference>
<feature type="region of interest" description="Disordered" evidence="1">
    <location>
        <begin position="1"/>
        <end position="27"/>
    </location>
</feature>
<evidence type="ECO:0000313" key="2">
    <source>
        <dbReference type="EMBL" id="MQT49742.1"/>
    </source>
</evidence>
<accession>A0A6A7YDH9</accession>
<feature type="region of interest" description="Disordered" evidence="1">
    <location>
        <begin position="45"/>
        <end position="64"/>
    </location>
</feature>
<evidence type="ECO:0000313" key="4">
    <source>
        <dbReference type="Proteomes" id="UP000441404"/>
    </source>
</evidence>
<sequence length="64" mass="7070">MNNKNSPNNAGHINSPGVDPTPNSARRTGLRDVFRLFLGNARATQYTQRHTRNTGDAIHRLIAS</sequence>
<evidence type="ECO:0000256" key="1">
    <source>
        <dbReference type="SAM" id="MobiDB-lite"/>
    </source>
</evidence>
<dbReference type="RefSeq" id="WP_153329255.1">
    <property type="nucleotide sequence ID" value="NZ_WIWI01000040.1"/>
</dbReference>
<dbReference type="AlphaFoldDB" id="A0A6A7YDH9"/>
<dbReference type="EMBL" id="WIWJ01000065">
    <property type="protein sequence ID" value="MQT49742.1"/>
    <property type="molecule type" value="Genomic_DNA"/>
</dbReference>
<proteinExistence type="predicted"/>
<gene>
    <name evidence="3" type="ORF">GHO39_15780</name>
    <name evidence="2" type="ORF">GHO40_23900</name>
</gene>
<name>A0A6A7YDH9_9PSED</name>
<evidence type="ECO:0000313" key="5">
    <source>
        <dbReference type="Proteomes" id="UP000489190"/>
    </source>
</evidence>
<dbReference type="Proteomes" id="UP000489190">
    <property type="component" value="Unassembled WGS sequence"/>
</dbReference>